<comment type="similarity">
    <text evidence="7">Belongs to the binding-protein-dependent transport system permease family.</text>
</comment>
<feature type="transmembrane region" description="Helical" evidence="7">
    <location>
        <begin position="219"/>
        <end position="240"/>
    </location>
</feature>
<feature type="transmembrane region" description="Helical" evidence="7">
    <location>
        <begin position="114"/>
        <end position="131"/>
    </location>
</feature>
<dbReference type="PROSITE" id="PS50928">
    <property type="entry name" value="ABC_TM1"/>
    <property type="match status" value="1"/>
</dbReference>
<dbReference type="AlphaFoldDB" id="A0A176K117"/>
<dbReference type="RefSeq" id="WP_068347773.1">
    <property type="nucleotide sequence ID" value="NZ_JFHK01000015.1"/>
</dbReference>
<dbReference type="PANTHER" id="PTHR30193:SF37">
    <property type="entry name" value="INNER MEMBRANE ABC TRANSPORTER PERMEASE PROTEIN YCJO"/>
    <property type="match status" value="1"/>
</dbReference>
<dbReference type="GO" id="GO:0005886">
    <property type="term" value="C:plasma membrane"/>
    <property type="evidence" value="ECO:0007669"/>
    <property type="project" value="UniProtKB-SubCell"/>
</dbReference>
<organism evidence="9 10">
    <name type="scientific">Kosmotoga arenicorallina S304</name>
    <dbReference type="NCBI Taxonomy" id="1453497"/>
    <lineage>
        <taxon>Bacteria</taxon>
        <taxon>Thermotogati</taxon>
        <taxon>Thermotogota</taxon>
        <taxon>Thermotogae</taxon>
        <taxon>Kosmotogales</taxon>
        <taxon>Kosmotogaceae</taxon>
        <taxon>Kosmotoga</taxon>
    </lineage>
</organism>
<feature type="transmembrane region" description="Helical" evidence="7">
    <location>
        <begin position="414"/>
        <end position="433"/>
    </location>
</feature>
<feature type="transmembrane region" description="Helical" evidence="7">
    <location>
        <begin position="20"/>
        <end position="45"/>
    </location>
</feature>
<evidence type="ECO:0000259" key="8">
    <source>
        <dbReference type="PROSITE" id="PS50928"/>
    </source>
</evidence>
<evidence type="ECO:0000256" key="5">
    <source>
        <dbReference type="ARBA" id="ARBA00022989"/>
    </source>
</evidence>
<accession>A0A176K117</accession>
<dbReference type="CDD" id="cd06261">
    <property type="entry name" value="TM_PBP2"/>
    <property type="match status" value="1"/>
</dbReference>
<dbReference type="Gene3D" id="1.10.3720.10">
    <property type="entry name" value="MetI-like"/>
    <property type="match status" value="2"/>
</dbReference>
<protein>
    <submittedName>
        <fullName evidence="9">Sugar ABC transporter permease</fullName>
    </submittedName>
</protein>
<evidence type="ECO:0000256" key="3">
    <source>
        <dbReference type="ARBA" id="ARBA00022475"/>
    </source>
</evidence>
<dbReference type="PATRIC" id="fig|1453497.3.peg.182"/>
<comment type="caution">
    <text evidence="9">The sequence shown here is derived from an EMBL/GenBank/DDBJ whole genome shotgun (WGS) entry which is preliminary data.</text>
</comment>
<dbReference type="STRING" id="1453497.AT15_00860"/>
<feature type="transmembrane region" description="Helical" evidence="7">
    <location>
        <begin position="76"/>
        <end position="102"/>
    </location>
</feature>
<keyword evidence="2 7" id="KW-0813">Transport</keyword>
<reference evidence="9 10" key="1">
    <citation type="submission" date="2014-02" db="EMBL/GenBank/DDBJ databases">
        <title>Kosmotoga genome sequencing.</title>
        <authorList>
            <person name="Pollo S.M."/>
            <person name="Charchuk R."/>
            <person name="Nesbo C.L."/>
        </authorList>
    </citation>
    <scope>NUCLEOTIDE SEQUENCE [LARGE SCALE GENOMIC DNA]</scope>
    <source>
        <strain evidence="9 10">S304</strain>
    </source>
</reference>
<dbReference type="OrthoDB" id="9809173at2"/>
<dbReference type="InterPro" id="IPR035906">
    <property type="entry name" value="MetI-like_sf"/>
</dbReference>
<dbReference type="GO" id="GO:0055085">
    <property type="term" value="P:transmembrane transport"/>
    <property type="evidence" value="ECO:0007669"/>
    <property type="project" value="InterPro"/>
</dbReference>
<keyword evidence="4 7" id="KW-0812">Transmembrane</keyword>
<gene>
    <name evidence="9" type="ORF">AT15_00860</name>
</gene>
<dbReference type="Proteomes" id="UP000077339">
    <property type="component" value="Unassembled WGS sequence"/>
</dbReference>
<feature type="transmembrane region" description="Helical" evidence="7">
    <location>
        <begin position="176"/>
        <end position="192"/>
    </location>
</feature>
<feature type="transmembrane region" description="Helical" evidence="7">
    <location>
        <begin position="354"/>
        <end position="381"/>
    </location>
</feature>
<dbReference type="SUPFAM" id="SSF161098">
    <property type="entry name" value="MetI-like"/>
    <property type="match status" value="2"/>
</dbReference>
<keyword evidence="3" id="KW-1003">Cell membrane</keyword>
<feature type="transmembrane region" description="Helical" evidence="7">
    <location>
        <begin position="137"/>
        <end position="155"/>
    </location>
</feature>
<dbReference type="InterPro" id="IPR000515">
    <property type="entry name" value="MetI-like"/>
</dbReference>
<evidence type="ECO:0000313" key="9">
    <source>
        <dbReference type="EMBL" id="OAA30096.1"/>
    </source>
</evidence>
<evidence type="ECO:0000313" key="10">
    <source>
        <dbReference type="Proteomes" id="UP000077339"/>
    </source>
</evidence>
<evidence type="ECO:0000256" key="7">
    <source>
        <dbReference type="RuleBase" id="RU363032"/>
    </source>
</evidence>
<dbReference type="Pfam" id="PF00528">
    <property type="entry name" value="BPD_transp_1"/>
    <property type="match status" value="1"/>
</dbReference>
<dbReference type="InterPro" id="IPR051393">
    <property type="entry name" value="ABC_transporter_permease"/>
</dbReference>
<evidence type="ECO:0000256" key="2">
    <source>
        <dbReference type="ARBA" id="ARBA00022448"/>
    </source>
</evidence>
<feature type="domain" description="ABC transmembrane type-1" evidence="8">
    <location>
        <begin position="215"/>
        <end position="430"/>
    </location>
</feature>
<keyword evidence="10" id="KW-1185">Reference proteome</keyword>
<sequence length="442" mass="52093">MAYTRYSRKYWRETLQAYLFLLPSIVILGIFVFWPIGFSLVLSFFKWDYTSAEKYFIGLGNYKELFRMSYPISLNLLYAILNTAVYALGALLSVRVAFYITASMTKYSRPKRKFSLFYTILFVLFILFYLVKAANPGFSVLWLLFSLLFIGYFIYVIRRYRKDNHITMMRSKSWTTLLLFIVFYIVFAFWLSRSGDELISYFRLAKESSDFLKAIYNTVYYVILSVPTQIGLALIIALLLNRNIKFKNLFRTAYFIPFVTSVVAVSLVWQWMFNDQFGLLNYFLSWFNINKIAWLKEERWTIPTIAMVSVWQHLGYTTVIFLAGLQNIDRSYYEAADVDGANGWQKFKFITWPLLSPTTFFIMIITMIGSFKIFSQIFILYQGLPGPVNKSGLTLVYYVFQKFYDEQRMGVASAAAYMLFLIILLLTFLQFWIGKKRVHYES</sequence>
<keyword evidence="5 7" id="KW-1133">Transmembrane helix</keyword>
<evidence type="ECO:0000256" key="6">
    <source>
        <dbReference type="ARBA" id="ARBA00023136"/>
    </source>
</evidence>
<dbReference type="EMBL" id="JFHK01000015">
    <property type="protein sequence ID" value="OAA30096.1"/>
    <property type="molecule type" value="Genomic_DNA"/>
</dbReference>
<feature type="transmembrane region" description="Helical" evidence="7">
    <location>
        <begin position="252"/>
        <end position="272"/>
    </location>
</feature>
<name>A0A176K117_9BACT</name>
<comment type="subcellular location">
    <subcellularLocation>
        <location evidence="1 7">Cell membrane</location>
        <topology evidence="1 7">Multi-pass membrane protein</topology>
    </subcellularLocation>
</comment>
<dbReference type="PANTHER" id="PTHR30193">
    <property type="entry name" value="ABC TRANSPORTER PERMEASE PROTEIN"/>
    <property type="match status" value="1"/>
</dbReference>
<evidence type="ECO:0000256" key="1">
    <source>
        <dbReference type="ARBA" id="ARBA00004651"/>
    </source>
</evidence>
<evidence type="ECO:0000256" key="4">
    <source>
        <dbReference type="ARBA" id="ARBA00022692"/>
    </source>
</evidence>
<keyword evidence="6 7" id="KW-0472">Membrane</keyword>
<proteinExistence type="inferred from homology"/>